<keyword evidence="2" id="KW-1185">Reference proteome</keyword>
<sequence length="204" mass="22885">MAAKGKKFSFTRFITNAVPNFARDDINDVDLSPVQADALLRYQLALPHPRYLDPKSFFIAGITGSQSMSKDVYKVLVKHNILVPTPNDLSPSPPPTQDPDRNVMPVNTSGITKNFANQLAVISVHAQRKLVGMLFFWEEECMRWNVLDGEEKEIMESIEMNGETNDLTVALEAVKMKRGLLPSMRGEWTINVGPGRGHELPRYS</sequence>
<gene>
    <name evidence="1" type="ORF">B7463_g9521</name>
</gene>
<proteinExistence type="predicted"/>
<evidence type="ECO:0000313" key="1">
    <source>
        <dbReference type="EMBL" id="RFU26824.1"/>
    </source>
</evidence>
<dbReference type="OrthoDB" id="5244524at2759"/>
<accession>A0A3E2H089</accession>
<dbReference type="AlphaFoldDB" id="A0A3E2H089"/>
<dbReference type="Proteomes" id="UP000258309">
    <property type="component" value="Unassembled WGS sequence"/>
</dbReference>
<evidence type="ECO:0000313" key="2">
    <source>
        <dbReference type="Proteomes" id="UP000258309"/>
    </source>
</evidence>
<dbReference type="EMBL" id="NCSJ02000239">
    <property type="protein sequence ID" value="RFU26824.1"/>
    <property type="molecule type" value="Genomic_DNA"/>
</dbReference>
<protein>
    <submittedName>
        <fullName evidence="1">Uncharacterized protein</fullName>
    </submittedName>
</protein>
<name>A0A3E2H089_SCYLI</name>
<organism evidence="1 2">
    <name type="scientific">Scytalidium lignicola</name>
    <name type="common">Hyphomycete</name>
    <dbReference type="NCBI Taxonomy" id="5539"/>
    <lineage>
        <taxon>Eukaryota</taxon>
        <taxon>Fungi</taxon>
        <taxon>Dikarya</taxon>
        <taxon>Ascomycota</taxon>
        <taxon>Pezizomycotina</taxon>
        <taxon>Leotiomycetes</taxon>
        <taxon>Leotiomycetes incertae sedis</taxon>
        <taxon>Scytalidium</taxon>
    </lineage>
</organism>
<feature type="non-terminal residue" evidence="1">
    <location>
        <position position="204"/>
    </location>
</feature>
<dbReference type="STRING" id="5539.A0A3E2H089"/>
<feature type="non-terminal residue" evidence="1">
    <location>
        <position position="1"/>
    </location>
</feature>
<dbReference type="OMA" id="SVHAQRK"/>
<comment type="caution">
    <text evidence="1">The sequence shown here is derived from an EMBL/GenBank/DDBJ whole genome shotgun (WGS) entry which is preliminary data.</text>
</comment>
<reference evidence="1 2" key="1">
    <citation type="submission" date="2018-05" db="EMBL/GenBank/DDBJ databases">
        <title>Draft genome sequence of Scytalidium lignicola DSM 105466, a ubiquitous saprotrophic fungus.</title>
        <authorList>
            <person name="Buettner E."/>
            <person name="Gebauer A.M."/>
            <person name="Hofrichter M."/>
            <person name="Liers C."/>
            <person name="Kellner H."/>
        </authorList>
    </citation>
    <scope>NUCLEOTIDE SEQUENCE [LARGE SCALE GENOMIC DNA]</scope>
    <source>
        <strain evidence="1 2">DSM 105466</strain>
    </source>
</reference>